<feature type="region of interest" description="Disordered" evidence="1">
    <location>
        <begin position="113"/>
        <end position="149"/>
    </location>
</feature>
<dbReference type="RefSeq" id="WP_285611525.1">
    <property type="nucleotide sequence ID" value="NZ_BSSD01000006.1"/>
</dbReference>
<feature type="region of interest" description="Disordered" evidence="1">
    <location>
        <begin position="286"/>
        <end position="345"/>
    </location>
</feature>
<accession>A0A9W6QN94</accession>
<dbReference type="InterPro" id="IPR038610">
    <property type="entry name" value="FliK-like_C_sf"/>
</dbReference>
<feature type="compositionally biased region" description="Polar residues" evidence="1">
    <location>
        <begin position="513"/>
        <end position="523"/>
    </location>
</feature>
<feature type="compositionally biased region" description="Low complexity" evidence="1">
    <location>
        <begin position="286"/>
        <end position="328"/>
    </location>
</feature>
<dbReference type="AlphaFoldDB" id="A0A9W6QN94"/>
<evidence type="ECO:0000313" key="4">
    <source>
        <dbReference type="Proteomes" id="UP001165042"/>
    </source>
</evidence>
<feature type="compositionally biased region" description="Low complexity" evidence="1">
    <location>
        <begin position="128"/>
        <end position="149"/>
    </location>
</feature>
<feature type="region of interest" description="Disordered" evidence="1">
    <location>
        <begin position="504"/>
        <end position="563"/>
    </location>
</feature>
<feature type="compositionally biased region" description="Low complexity" evidence="1">
    <location>
        <begin position="52"/>
        <end position="70"/>
    </location>
</feature>
<comment type="caution">
    <text evidence="3">The sequence shown here is derived from an EMBL/GenBank/DDBJ whole genome shotgun (WGS) entry which is preliminary data.</text>
</comment>
<dbReference type="Gene3D" id="3.30.750.140">
    <property type="match status" value="1"/>
</dbReference>
<feature type="compositionally biased region" description="Low complexity" evidence="1">
    <location>
        <begin position="181"/>
        <end position="193"/>
    </location>
</feature>
<dbReference type="Pfam" id="PF02120">
    <property type="entry name" value="Flg_hook"/>
    <property type="match status" value="1"/>
</dbReference>
<organism evidence="3 4">
    <name type="scientific">Actinokineospora globicatena</name>
    <dbReference type="NCBI Taxonomy" id="103729"/>
    <lineage>
        <taxon>Bacteria</taxon>
        <taxon>Bacillati</taxon>
        <taxon>Actinomycetota</taxon>
        <taxon>Actinomycetes</taxon>
        <taxon>Pseudonocardiales</taxon>
        <taxon>Pseudonocardiaceae</taxon>
        <taxon>Actinokineospora</taxon>
    </lineage>
</organism>
<keyword evidence="4" id="KW-1185">Reference proteome</keyword>
<dbReference type="EMBL" id="BSSD01000006">
    <property type="protein sequence ID" value="GLW93146.1"/>
    <property type="molecule type" value="Genomic_DNA"/>
</dbReference>
<gene>
    <name evidence="3" type="ORF">Aglo03_39620</name>
</gene>
<feature type="compositionally biased region" description="Basic and acidic residues" evidence="1">
    <location>
        <begin position="329"/>
        <end position="342"/>
    </location>
</feature>
<feature type="compositionally biased region" description="Low complexity" evidence="1">
    <location>
        <begin position="201"/>
        <end position="210"/>
    </location>
</feature>
<feature type="compositionally biased region" description="Low complexity" evidence="1">
    <location>
        <begin position="7"/>
        <end position="27"/>
    </location>
</feature>
<feature type="compositionally biased region" description="Low complexity" evidence="1">
    <location>
        <begin position="533"/>
        <end position="557"/>
    </location>
</feature>
<feature type="compositionally biased region" description="Polar residues" evidence="1">
    <location>
        <begin position="240"/>
        <end position="266"/>
    </location>
</feature>
<feature type="region of interest" description="Disordered" evidence="1">
    <location>
        <begin position="162"/>
        <end position="268"/>
    </location>
</feature>
<evidence type="ECO:0000256" key="1">
    <source>
        <dbReference type="SAM" id="MobiDB-lite"/>
    </source>
</evidence>
<protein>
    <recommendedName>
        <fullName evidence="2">Flagellar hook-length control protein-like C-terminal domain-containing protein</fullName>
    </recommendedName>
</protein>
<dbReference type="Proteomes" id="UP001165042">
    <property type="component" value="Unassembled WGS sequence"/>
</dbReference>
<dbReference type="InterPro" id="IPR021136">
    <property type="entry name" value="Flagellar_hook_control-like_C"/>
</dbReference>
<sequence length="563" mass="55358">MTIPGFTPALTRPTTATTTAATAESAPNGDQPGTDTTPAFADLLQALAIGGTPTPAATTPAATTPTATTAGLPGEIGARVDGEQTETDTTAALMSAMVVPTLGLPFAAAQPVTANTEQAKGTPDAVTAPTQPAPGDQAPAAAASHPAAAAVSTTDANGFVEVPAAGAPKSPARAVTEAVSPQQTAAGAQPTGADASTAELPAGAVTTPVVGGTGAEQVPTGGETGAGLESATGAADNPFVDNTTTLSADAPTTHSGTVRAEAQQTAPVDGVVVPTAQADGTAAATAIPTQPTASTAPAAEKPQSGTGDTATSATATASGQGTTQATSEKSTKDDSAKDDDKQAAPGVDAMARVEPTALSTQEFAVEVVRASTQDQGTVTAPAAAAPVTVPVATVDMARVQAVDTPAAPQAPHAPVHTQNAHQLAAELSPLRGHNGEHTLTVHLHPVDLGPVSLTARISGGDIHLDLGSATEAGREALRAALPELRRELEQAGFGSCQLSDGAYSGTDRGAGDQWSQRAQWDQWTASAARRETAATAKTSQTATTTSTGPAAPARTAGVLDLHA</sequence>
<name>A0A9W6QN94_9PSEU</name>
<dbReference type="CDD" id="cd17470">
    <property type="entry name" value="T3SS_Flik_C"/>
    <property type="match status" value="1"/>
</dbReference>
<evidence type="ECO:0000259" key="2">
    <source>
        <dbReference type="Pfam" id="PF02120"/>
    </source>
</evidence>
<feature type="domain" description="Flagellar hook-length control protein-like C-terminal" evidence="2">
    <location>
        <begin position="433"/>
        <end position="498"/>
    </location>
</feature>
<feature type="region of interest" description="Disordered" evidence="1">
    <location>
        <begin position="51"/>
        <end position="76"/>
    </location>
</feature>
<proteinExistence type="predicted"/>
<evidence type="ECO:0000313" key="3">
    <source>
        <dbReference type="EMBL" id="GLW93146.1"/>
    </source>
</evidence>
<feature type="region of interest" description="Disordered" evidence="1">
    <location>
        <begin position="1"/>
        <end position="38"/>
    </location>
</feature>
<reference evidence="3" key="1">
    <citation type="submission" date="2023-02" db="EMBL/GenBank/DDBJ databases">
        <title>Actinokineospora globicatena NBRC 15670.</title>
        <authorList>
            <person name="Ichikawa N."/>
            <person name="Sato H."/>
            <person name="Tonouchi N."/>
        </authorList>
    </citation>
    <scope>NUCLEOTIDE SEQUENCE</scope>
    <source>
        <strain evidence="3">NBRC 15670</strain>
    </source>
</reference>